<dbReference type="AlphaFoldDB" id="A0A382XRQ7"/>
<dbReference type="SUPFAM" id="SSF51556">
    <property type="entry name" value="Metallo-dependent hydrolases"/>
    <property type="match status" value="1"/>
</dbReference>
<proteinExistence type="predicted"/>
<dbReference type="Gene3D" id="2.30.40.10">
    <property type="entry name" value="Urease, subunit C, domain 1"/>
    <property type="match status" value="1"/>
</dbReference>
<dbReference type="Gene3D" id="3.20.20.140">
    <property type="entry name" value="Metal-dependent hydrolases"/>
    <property type="match status" value="1"/>
</dbReference>
<evidence type="ECO:0000313" key="2">
    <source>
        <dbReference type="EMBL" id="SVD73817.1"/>
    </source>
</evidence>
<dbReference type="EMBL" id="UINC01169993">
    <property type="protein sequence ID" value="SVD73817.1"/>
    <property type="molecule type" value="Genomic_DNA"/>
</dbReference>
<dbReference type="PANTHER" id="PTHR11647:SF1">
    <property type="entry name" value="COLLAPSIN RESPONSE MEDIATOR PROTEIN"/>
    <property type="match status" value="1"/>
</dbReference>
<evidence type="ECO:0000259" key="1">
    <source>
        <dbReference type="Pfam" id="PF07969"/>
    </source>
</evidence>
<feature type="domain" description="Amidohydrolase 3" evidence="1">
    <location>
        <begin position="52"/>
        <end position="212"/>
    </location>
</feature>
<accession>A0A382XRQ7</accession>
<dbReference type="InterPro" id="IPR013108">
    <property type="entry name" value="Amidohydro_3"/>
</dbReference>
<dbReference type="InterPro" id="IPR011059">
    <property type="entry name" value="Metal-dep_hydrolase_composite"/>
</dbReference>
<dbReference type="GO" id="GO:0016812">
    <property type="term" value="F:hydrolase activity, acting on carbon-nitrogen (but not peptide) bonds, in cyclic amides"/>
    <property type="evidence" value="ECO:0007669"/>
    <property type="project" value="TreeGrafter"/>
</dbReference>
<protein>
    <recommendedName>
        <fullName evidence="1">Amidohydrolase 3 domain-containing protein</fullName>
    </recommendedName>
</protein>
<sequence length="251" mass="26442">MTENKPQHADLVIRSARLIDGTGSPSTQGDVAISNDRIVAVGPLGKIAGSYEIEANGKALAPGFIDVHTHDDRALLSDPTMACKASQGVTTVITGNCGISLAPLSSESIPPPLDLIADRPESLFTDFATYLNALDTDPPAVNAAAQVGHSTLRVGALDNLERAATDKEIKRMRNQLDQALEDGAIGMSTGLYYEPASAAPTEEVIELAKSVNEAGGIHTTHMRNEGDHIATSLVESFRIGREADVPIVISH</sequence>
<reference evidence="2" key="1">
    <citation type="submission" date="2018-05" db="EMBL/GenBank/DDBJ databases">
        <authorList>
            <person name="Lanie J.A."/>
            <person name="Ng W.-L."/>
            <person name="Kazmierczak K.M."/>
            <person name="Andrzejewski T.M."/>
            <person name="Davidsen T.M."/>
            <person name="Wayne K.J."/>
            <person name="Tettelin H."/>
            <person name="Glass J.I."/>
            <person name="Rusch D."/>
            <person name="Podicherti R."/>
            <person name="Tsui H.-C.T."/>
            <person name="Winkler M.E."/>
        </authorList>
    </citation>
    <scope>NUCLEOTIDE SEQUENCE</scope>
</reference>
<name>A0A382XRQ7_9ZZZZ</name>
<dbReference type="InterPro" id="IPR032466">
    <property type="entry name" value="Metal_Hydrolase"/>
</dbReference>
<dbReference type="GO" id="GO:0005829">
    <property type="term" value="C:cytosol"/>
    <property type="evidence" value="ECO:0007669"/>
    <property type="project" value="TreeGrafter"/>
</dbReference>
<dbReference type="SUPFAM" id="SSF51338">
    <property type="entry name" value="Composite domain of metallo-dependent hydrolases"/>
    <property type="match status" value="1"/>
</dbReference>
<organism evidence="2">
    <name type="scientific">marine metagenome</name>
    <dbReference type="NCBI Taxonomy" id="408172"/>
    <lineage>
        <taxon>unclassified sequences</taxon>
        <taxon>metagenomes</taxon>
        <taxon>ecological metagenomes</taxon>
    </lineage>
</organism>
<dbReference type="PANTHER" id="PTHR11647">
    <property type="entry name" value="HYDRANTOINASE/DIHYDROPYRIMIDINASE FAMILY MEMBER"/>
    <property type="match status" value="1"/>
</dbReference>
<gene>
    <name evidence="2" type="ORF">METZ01_LOCUS426671</name>
</gene>
<feature type="non-terminal residue" evidence="2">
    <location>
        <position position="251"/>
    </location>
</feature>
<dbReference type="Pfam" id="PF07969">
    <property type="entry name" value="Amidohydro_3"/>
    <property type="match status" value="1"/>
</dbReference>
<dbReference type="InterPro" id="IPR050378">
    <property type="entry name" value="Metallo-dep_Hydrolases_sf"/>
</dbReference>